<reference evidence="2 3" key="1">
    <citation type="submission" date="2024-01" db="EMBL/GenBank/DDBJ databases">
        <title>The genomes of 5 underutilized Papilionoideae crops provide insights into root nodulation and disease resistanc.</title>
        <authorList>
            <person name="Jiang F."/>
        </authorList>
    </citation>
    <scope>NUCLEOTIDE SEQUENCE [LARGE SCALE GENOMIC DNA]</scope>
    <source>
        <strain evidence="2">DUOXIRENSHENG_FW03</strain>
        <tissue evidence="2">Leaves</tissue>
    </source>
</reference>
<feature type="compositionally biased region" description="Low complexity" evidence="1">
    <location>
        <begin position="80"/>
        <end position="98"/>
    </location>
</feature>
<evidence type="ECO:0000313" key="2">
    <source>
        <dbReference type="EMBL" id="KAK7411096.1"/>
    </source>
</evidence>
<dbReference type="EMBL" id="JAYMYS010000001">
    <property type="protein sequence ID" value="KAK7411096.1"/>
    <property type="molecule type" value="Genomic_DNA"/>
</dbReference>
<feature type="compositionally biased region" description="Low complexity" evidence="1">
    <location>
        <begin position="105"/>
        <end position="118"/>
    </location>
</feature>
<sequence length="152" mass="16949">MDEEEDQQKLLDLVKELIHCLLSQNLPPNFPPLNPNFLEFHNFFRYILRILYNYLTPSVASDVVTIVDSVKRCLATMTASPKLSSSTTSSPNLPTKPKASITNGPSSTSSKSSPKIITLPPLLPHRFCPTTLSPKHFEQRLEQRCPASLQGS</sequence>
<feature type="region of interest" description="Disordered" evidence="1">
    <location>
        <begin position="79"/>
        <end position="118"/>
    </location>
</feature>
<evidence type="ECO:0000256" key="1">
    <source>
        <dbReference type="SAM" id="MobiDB-lite"/>
    </source>
</evidence>
<gene>
    <name evidence="2" type="ORF">VNO78_02488</name>
</gene>
<comment type="caution">
    <text evidence="2">The sequence shown here is derived from an EMBL/GenBank/DDBJ whole genome shotgun (WGS) entry which is preliminary data.</text>
</comment>
<accession>A0AAN9SYZ7</accession>
<protein>
    <submittedName>
        <fullName evidence="2">Uncharacterized protein</fullName>
    </submittedName>
</protein>
<keyword evidence="3" id="KW-1185">Reference proteome</keyword>
<name>A0AAN9SYZ7_PSOTE</name>
<dbReference type="AlphaFoldDB" id="A0AAN9SYZ7"/>
<evidence type="ECO:0000313" key="3">
    <source>
        <dbReference type="Proteomes" id="UP001386955"/>
    </source>
</evidence>
<dbReference type="Proteomes" id="UP001386955">
    <property type="component" value="Unassembled WGS sequence"/>
</dbReference>
<organism evidence="2 3">
    <name type="scientific">Psophocarpus tetragonolobus</name>
    <name type="common">Winged bean</name>
    <name type="synonym">Dolichos tetragonolobus</name>
    <dbReference type="NCBI Taxonomy" id="3891"/>
    <lineage>
        <taxon>Eukaryota</taxon>
        <taxon>Viridiplantae</taxon>
        <taxon>Streptophyta</taxon>
        <taxon>Embryophyta</taxon>
        <taxon>Tracheophyta</taxon>
        <taxon>Spermatophyta</taxon>
        <taxon>Magnoliopsida</taxon>
        <taxon>eudicotyledons</taxon>
        <taxon>Gunneridae</taxon>
        <taxon>Pentapetalae</taxon>
        <taxon>rosids</taxon>
        <taxon>fabids</taxon>
        <taxon>Fabales</taxon>
        <taxon>Fabaceae</taxon>
        <taxon>Papilionoideae</taxon>
        <taxon>50 kb inversion clade</taxon>
        <taxon>NPAAA clade</taxon>
        <taxon>indigoferoid/millettioid clade</taxon>
        <taxon>Phaseoleae</taxon>
        <taxon>Psophocarpus</taxon>
    </lineage>
</organism>
<proteinExistence type="predicted"/>